<dbReference type="RefSeq" id="WP_163665397.1">
    <property type="nucleotide sequence ID" value="NZ_QZCE01000002.1"/>
</dbReference>
<name>A0A6M0S8U0_9CYAN</name>
<protein>
    <submittedName>
        <fullName evidence="1">Uncharacterized protein</fullName>
    </submittedName>
</protein>
<dbReference type="Proteomes" id="UP000473574">
    <property type="component" value="Unassembled WGS sequence"/>
</dbReference>
<sequence length="244" mass="27431">MGKIKLSRENEVALRTTLSKYQVAKFNAMNENLLIRNGVAYVSTNELHGVLLTRSRDDAKGIIRRYRNILRNFLIDADDLDQYDQSDDAGYVLPVGLYILLEQLAQDRPKRALDYRASIALLAYLVAGHPQLVMASLIQDKNLASAEQAVMTQLKKKYSRCQLSGRGFGSGKEKHIHHIEPRATAPALAAAEQNLLVVAGEVHDSYHDWITQSKGLVVSRASLRNFCRLNGYSLDWDVQRTKHA</sequence>
<organism evidence="1 2">
    <name type="scientific">Adonisia turfae CCMR0082</name>
    <dbReference type="NCBI Taxonomy" id="2304604"/>
    <lineage>
        <taxon>Bacteria</taxon>
        <taxon>Bacillati</taxon>
        <taxon>Cyanobacteriota</taxon>
        <taxon>Adonisia</taxon>
        <taxon>Adonisia turfae</taxon>
    </lineage>
</organism>
<evidence type="ECO:0000313" key="2">
    <source>
        <dbReference type="Proteomes" id="UP000473574"/>
    </source>
</evidence>
<dbReference type="EMBL" id="QZCE01000002">
    <property type="protein sequence ID" value="NEZ64830.1"/>
    <property type="molecule type" value="Genomic_DNA"/>
</dbReference>
<dbReference type="AlphaFoldDB" id="A0A6M0S8U0"/>
<gene>
    <name evidence="1" type="ORF">D0962_18900</name>
</gene>
<reference evidence="1 2" key="1">
    <citation type="journal article" date="2020" name="Microb. Ecol.">
        <title>Ecogenomics of the Marine Benthic Filamentous Cyanobacterium Adonisia.</title>
        <authorList>
            <person name="Walter J.M."/>
            <person name="Coutinho F.H."/>
            <person name="Leomil L."/>
            <person name="Hargreaves P.I."/>
            <person name="Campeao M.E."/>
            <person name="Vieira V.V."/>
            <person name="Silva B.S."/>
            <person name="Fistarol G.O."/>
            <person name="Salomon P.S."/>
            <person name="Sawabe T."/>
            <person name="Mino S."/>
            <person name="Hosokawa M."/>
            <person name="Miyashita H."/>
            <person name="Maruyama F."/>
            <person name="van Verk M.C."/>
            <person name="Dutilh B.E."/>
            <person name="Thompson C.C."/>
            <person name="Thompson F.L."/>
        </authorList>
    </citation>
    <scope>NUCLEOTIDE SEQUENCE [LARGE SCALE GENOMIC DNA]</scope>
    <source>
        <strain evidence="1 2">CCMR0082</strain>
    </source>
</reference>
<proteinExistence type="predicted"/>
<comment type="caution">
    <text evidence="1">The sequence shown here is derived from an EMBL/GenBank/DDBJ whole genome shotgun (WGS) entry which is preliminary data.</text>
</comment>
<accession>A0A6M0S8U0</accession>
<evidence type="ECO:0000313" key="1">
    <source>
        <dbReference type="EMBL" id="NEZ64830.1"/>
    </source>
</evidence>